<gene>
    <name evidence="3" type="ORF">SAMN06309945_0310</name>
</gene>
<name>A0A1T5IDQ1_9MICO</name>
<feature type="domain" description="UspA" evidence="2">
    <location>
        <begin position="179"/>
        <end position="317"/>
    </location>
</feature>
<dbReference type="EMBL" id="FUZP01000001">
    <property type="protein sequence ID" value="SKC37326.1"/>
    <property type="molecule type" value="Genomic_DNA"/>
</dbReference>
<protein>
    <submittedName>
        <fullName evidence="3">Nucleotide-binding universal stress protein, UspA family</fullName>
    </submittedName>
</protein>
<feature type="domain" description="UspA" evidence="2">
    <location>
        <begin position="8"/>
        <end position="146"/>
    </location>
</feature>
<dbReference type="PANTHER" id="PTHR46268:SF6">
    <property type="entry name" value="UNIVERSAL STRESS PROTEIN UP12"/>
    <property type="match status" value="1"/>
</dbReference>
<dbReference type="Pfam" id="PF00582">
    <property type="entry name" value="Usp"/>
    <property type="match status" value="2"/>
</dbReference>
<proteinExistence type="inferred from homology"/>
<dbReference type="PANTHER" id="PTHR46268">
    <property type="entry name" value="STRESS RESPONSE PROTEIN NHAX"/>
    <property type="match status" value="1"/>
</dbReference>
<dbReference type="Proteomes" id="UP000190857">
    <property type="component" value="Unassembled WGS sequence"/>
</dbReference>
<dbReference type="InterPro" id="IPR006016">
    <property type="entry name" value="UspA"/>
</dbReference>
<evidence type="ECO:0000313" key="3">
    <source>
        <dbReference type="EMBL" id="SKC37326.1"/>
    </source>
</evidence>
<dbReference type="AlphaFoldDB" id="A0A1T5IDQ1"/>
<dbReference type="RefSeq" id="WP_159449460.1">
    <property type="nucleotide sequence ID" value="NZ_FUZP01000001.1"/>
</dbReference>
<reference evidence="3 4" key="1">
    <citation type="submission" date="2017-02" db="EMBL/GenBank/DDBJ databases">
        <authorList>
            <person name="Peterson S.W."/>
        </authorList>
    </citation>
    <scope>NUCLEOTIDE SEQUENCE [LARGE SCALE GENOMIC DNA]</scope>
    <source>
        <strain evidence="3 4">VKM Ac-2059</strain>
    </source>
</reference>
<dbReference type="InterPro" id="IPR014729">
    <property type="entry name" value="Rossmann-like_a/b/a_fold"/>
</dbReference>
<organism evidence="3 4">
    <name type="scientific">Okibacterium fritillariae</name>
    <dbReference type="NCBI Taxonomy" id="123320"/>
    <lineage>
        <taxon>Bacteria</taxon>
        <taxon>Bacillati</taxon>
        <taxon>Actinomycetota</taxon>
        <taxon>Actinomycetes</taxon>
        <taxon>Micrococcales</taxon>
        <taxon>Microbacteriaceae</taxon>
        <taxon>Okibacterium</taxon>
    </lineage>
</organism>
<accession>A0A1T5IDQ1</accession>
<evidence type="ECO:0000259" key="2">
    <source>
        <dbReference type="Pfam" id="PF00582"/>
    </source>
</evidence>
<dbReference type="OrthoDB" id="6174426at2"/>
<sequence>MDTNAHARIVVGHDGSAGADHALEVSISLAERLKSSLDIVRTWSLDTHLPAVTQILGRSQSDEDVSATVRRDLESDTARVRDQHPAVPVELEVHRGSPAEVLVENSDGARLLVAGSRGHGGFRGLTLGSVTIHLLQRSRGPVLIVPSPEHAAKTAADVLHDLPAGAEAEASSRPAPAGSIVVGHDGSPEADRALLEALSLADDLAVPLTVVRAWNIETAPHGSVWGEGGVSPHHEISRAVCEVLGTQVAPHAASHPSVSIEYRAMLGHPAEVLTRLSREALMLVVGRHGRGRLAGLVVGSVSAQSVHRATCPTLVVPHHEK</sequence>
<comment type="similarity">
    <text evidence="1">Belongs to the universal stress protein A family.</text>
</comment>
<dbReference type="Gene3D" id="3.40.50.620">
    <property type="entry name" value="HUPs"/>
    <property type="match status" value="2"/>
</dbReference>
<dbReference type="PRINTS" id="PR01438">
    <property type="entry name" value="UNVRSLSTRESS"/>
</dbReference>
<evidence type="ECO:0000256" key="1">
    <source>
        <dbReference type="ARBA" id="ARBA00008791"/>
    </source>
</evidence>
<dbReference type="STRING" id="123320.SAMN06309945_0310"/>
<dbReference type="SUPFAM" id="SSF52402">
    <property type="entry name" value="Adenine nucleotide alpha hydrolases-like"/>
    <property type="match status" value="2"/>
</dbReference>
<keyword evidence="4" id="KW-1185">Reference proteome</keyword>
<dbReference type="InterPro" id="IPR006015">
    <property type="entry name" value="Universal_stress_UspA"/>
</dbReference>
<evidence type="ECO:0000313" key="4">
    <source>
        <dbReference type="Proteomes" id="UP000190857"/>
    </source>
</evidence>